<dbReference type="SUPFAM" id="SSF56645">
    <property type="entry name" value="Acyl-CoA dehydrogenase NM domain-like"/>
    <property type="match status" value="1"/>
</dbReference>
<feature type="domain" description="Acyl-CoA dehydrogenase/oxidase C-terminal" evidence="6">
    <location>
        <begin position="212"/>
        <end position="327"/>
    </location>
</feature>
<name>A0AAU4K067_9NOCA</name>
<dbReference type="GO" id="GO:0003995">
    <property type="term" value="F:acyl-CoA dehydrogenase activity"/>
    <property type="evidence" value="ECO:0007669"/>
    <property type="project" value="TreeGrafter"/>
</dbReference>
<dbReference type="Pfam" id="PF00441">
    <property type="entry name" value="Acyl-CoA_dh_1"/>
    <property type="match status" value="1"/>
</dbReference>
<accession>A0AAU4K067</accession>
<dbReference type="InterPro" id="IPR036250">
    <property type="entry name" value="AcylCo_DH-like_C"/>
</dbReference>
<evidence type="ECO:0000256" key="2">
    <source>
        <dbReference type="ARBA" id="ARBA00009347"/>
    </source>
</evidence>
<dbReference type="RefSeq" id="WP_328856984.1">
    <property type="nucleotide sequence ID" value="NZ_CP108021.1"/>
</dbReference>
<keyword evidence="4" id="KW-0274">FAD</keyword>
<dbReference type="EMBL" id="CP108021">
    <property type="protein sequence ID" value="WUM19487.1"/>
    <property type="molecule type" value="Genomic_DNA"/>
</dbReference>
<proteinExistence type="inferred from homology"/>
<dbReference type="InterPro" id="IPR037069">
    <property type="entry name" value="AcylCoA_DH/ox_N_sf"/>
</dbReference>
<evidence type="ECO:0000256" key="5">
    <source>
        <dbReference type="ARBA" id="ARBA00023002"/>
    </source>
</evidence>
<dbReference type="Proteomes" id="UP001432128">
    <property type="component" value="Chromosome"/>
</dbReference>
<evidence type="ECO:0000313" key="7">
    <source>
        <dbReference type="EMBL" id="WUM19487.1"/>
    </source>
</evidence>
<dbReference type="Gene3D" id="1.20.140.10">
    <property type="entry name" value="Butyryl-CoA Dehydrogenase, subunit A, domain 3"/>
    <property type="match status" value="1"/>
</dbReference>
<dbReference type="AlphaFoldDB" id="A0AAU4K067"/>
<dbReference type="InterPro" id="IPR009075">
    <property type="entry name" value="AcylCo_DH/oxidase_C"/>
</dbReference>
<evidence type="ECO:0000313" key="8">
    <source>
        <dbReference type="Proteomes" id="UP001432128"/>
    </source>
</evidence>
<keyword evidence="8" id="KW-1185">Reference proteome</keyword>
<comment type="similarity">
    <text evidence="2">Belongs to the acyl-CoA dehydrogenase family.</text>
</comment>
<protein>
    <submittedName>
        <fullName evidence="7">Acyl-CoA/acyl-ACP dehydrogenase</fullName>
    </submittedName>
</protein>
<evidence type="ECO:0000256" key="3">
    <source>
        <dbReference type="ARBA" id="ARBA00022630"/>
    </source>
</evidence>
<evidence type="ECO:0000259" key="6">
    <source>
        <dbReference type="Pfam" id="PF00441"/>
    </source>
</evidence>
<dbReference type="KEGG" id="whr:OG579_17540"/>
<organism evidence="7 8">
    <name type="scientific">Williamsia herbipolensis</name>
    <dbReference type="NCBI Taxonomy" id="1603258"/>
    <lineage>
        <taxon>Bacteria</taxon>
        <taxon>Bacillati</taxon>
        <taxon>Actinomycetota</taxon>
        <taxon>Actinomycetes</taxon>
        <taxon>Mycobacteriales</taxon>
        <taxon>Nocardiaceae</taxon>
        <taxon>Williamsia</taxon>
    </lineage>
</organism>
<evidence type="ECO:0000256" key="4">
    <source>
        <dbReference type="ARBA" id="ARBA00022827"/>
    </source>
</evidence>
<sequence length="361" mass="37274">MDFTVDSTATAVGDVVSDLLRRHTPVWDAEFVDPGGFDTDLYASVHRAGLLALALPTDHGGDDVGLIGLHPLLRALGTAAAVTPTLGTVVAGAVATGPGAASVVAGIVEGGGHVAVAVSEPGSPLTTTPQTSLSNGRLRGTKTAVLHAQGSAALLVTTDSGAVLVDTDAPGVTLTATPSSTGWGEYTVRFDDVAVPDGRVVARDARLVRDAHRFALSAYADGVLAGALRITADHVTNRVQFGKPIATFQAVTQQLADIYVIGRSMNLAVTSAVWRMSEGLDADRDLSIAAYWLAAEMPSTLRTMTHLHGGVGVDITYPLHRYASIVKDLARLVGGPTARLDELAESSMLAAELAESVEEGI</sequence>
<evidence type="ECO:0000256" key="1">
    <source>
        <dbReference type="ARBA" id="ARBA00001974"/>
    </source>
</evidence>
<dbReference type="InterPro" id="IPR009100">
    <property type="entry name" value="AcylCoA_DH/oxidase_NM_dom_sf"/>
</dbReference>
<dbReference type="GO" id="GO:0050660">
    <property type="term" value="F:flavin adenine dinucleotide binding"/>
    <property type="evidence" value="ECO:0007669"/>
    <property type="project" value="InterPro"/>
</dbReference>
<dbReference type="SUPFAM" id="SSF47203">
    <property type="entry name" value="Acyl-CoA dehydrogenase C-terminal domain-like"/>
    <property type="match status" value="1"/>
</dbReference>
<dbReference type="InterPro" id="IPR046373">
    <property type="entry name" value="Acyl-CoA_Oxase/DH_mid-dom_sf"/>
</dbReference>
<dbReference type="Gene3D" id="1.10.540.10">
    <property type="entry name" value="Acyl-CoA dehydrogenase/oxidase, N-terminal domain"/>
    <property type="match status" value="1"/>
</dbReference>
<gene>
    <name evidence="7" type="ORF">OG579_17540</name>
</gene>
<keyword evidence="5" id="KW-0560">Oxidoreductase</keyword>
<dbReference type="PANTHER" id="PTHR43884">
    <property type="entry name" value="ACYL-COA DEHYDROGENASE"/>
    <property type="match status" value="1"/>
</dbReference>
<reference evidence="7 8" key="1">
    <citation type="submission" date="2022-10" db="EMBL/GenBank/DDBJ databases">
        <title>The complete genomes of actinobacterial strains from the NBC collection.</title>
        <authorList>
            <person name="Joergensen T.S."/>
            <person name="Alvarez Arevalo M."/>
            <person name="Sterndorff E.B."/>
            <person name="Faurdal D."/>
            <person name="Vuksanovic O."/>
            <person name="Mourched A.-S."/>
            <person name="Charusanti P."/>
            <person name="Shaw S."/>
            <person name="Blin K."/>
            <person name="Weber T."/>
        </authorList>
    </citation>
    <scope>NUCLEOTIDE SEQUENCE [LARGE SCALE GENOMIC DNA]</scope>
    <source>
        <strain evidence="7 8">NBC_00319</strain>
    </source>
</reference>
<dbReference type="PANTHER" id="PTHR43884:SF20">
    <property type="entry name" value="ACYL-COA DEHYDROGENASE FADE28"/>
    <property type="match status" value="1"/>
</dbReference>
<comment type="cofactor">
    <cofactor evidence="1">
        <name>FAD</name>
        <dbReference type="ChEBI" id="CHEBI:57692"/>
    </cofactor>
</comment>
<dbReference type="Gene3D" id="2.40.110.10">
    <property type="entry name" value="Butyryl-CoA Dehydrogenase, subunit A, domain 2"/>
    <property type="match status" value="1"/>
</dbReference>
<keyword evidence="3" id="KW-0285">Flavoprotein</keyword>